<protein>
    <submittedName>
        <fullName evidence="4">DNA topoisomerase IV</fullName>
    </submittedName>
</protein>
<proteinExistence type="predicted"/>
<dbReference type="EMBL" id="PYLS01000004">
    <property type="protein sequence ID" value="PST84239.1"/>
    <property type="molecule type" value="Genomic_DNA"/>
</dbReference>
<dbReference type="OrthoDB" id="839742at2"/>
<evidence type="ECO:0000256" key="2">
    <source>
        <dbReference type="SAM" id="SignalP"/>
    </source>
</evidence>
<keyword evidence="2" id="KW-0732">Signal</keyword>
<keyword evidence="4" id="KW-0413">Isomerase</keyword>
<keyword evidence="1" id="KW-0175">Coiled coil</keyword>
<dbReference type="RefSeq" id="WP_107214338.1">
    <property type="nucleotide sequence ID" value="NZ_KZ686268.1"/>
</dbReference>
<dbReference type="Proteomes" id="UP000240912">
    <property type="component" value="Unassembled WGS sequence"/>
</dbReference>
<comment type="caution">
    <text evidence="4">The sequence shown here is derived from an EMBL/GenBank/DDBJ whole genome shotgun (WGS) entry which is preliminary data.</text>
</comment>
<feature type="coiled-coil region" evidence="1">
    <location>
        <begin position="112"/>
        <end position="139"/>
    </location>
</feature>
<organism evidence="4 5">
    <name type="scientific">Pedobacter yulinensis</name>
    <dbReference type="NCBI Taxonomy" id="2126353"/>
    <lineage>
        <taxon>Bacteria</taxon>
        <taxon>Pseudomonadati</taxon>
        <taxon>Bacteroidota</taxon>
        <taxon>Sphingobacteriia</taxon>
        <taxon>Sphingobacteriales</taxon>
        <taxon>Sphingobacteriaceae</taxon>
        <taxon>Pedobacter</taxon>
    </lineage>
</organism>
<feature type="signal peptide" evidence="2">
    <location>
        <begin position="1"/>
        <end position="21"/>
    </location>
</feature>
<dbReference type="InterPro" id="IPR030392">
    <property type="entry name" value="S74_ICA"/>
</dbReference>
<gene>
    <name evidence="4" type="ORF">C7T94_05825</name>
</gene>
<feature type="domain" description="Peptidase S74" evidence="3">
    <location>
        <begin position="25"/>
        <end position="133"/>
    </location>
</feature>
<dbReference type="AlphaFoldDB" id="A0A2T3HP82"/>
<evidence type="ECO:0000313" key="5">
    <source>
        <dbReference type="Proteomes" id="UP000240912"/>
    </source>
</evidence>
<dbReference type="PROSITE" id="PS51688">
    <property type="entry name" value="ICA"/>
    <property type="match status" value="1"/>
</dbReference>
<evidence type="ECO:0000313" key="4">
    <source>
        <dbReference type="EMBL" id="PST84239.1"/>
    </source>
</evidence>
<name>A0A2T3HP82_9SPHI</name>
<evidence type="ECO:0000256" key="1">
    <source>
        <dbReference type="SAM" id="Coils"/>
    </source>
</evidence>
<feature type="chain" id="PRO_5015699240" evidence="2">
    <location>
        <begin position="22"/>
        <end position="151"/>
    </location>
</feature>
<sequence>MKILMTALVCGIMACSLGSQAQKLSDNQLKSNIQPIENPVNRLVQLEPVSFEYNKDWSTRLKLGQNKQFGFVAEDLGKVFPELVFTQNKDYPSGKNASKMASVNKVDLEALVPVLVAAMKEQQAEIENLKKEISGLKNAGLADQKQRMQGK</sequence>
<accession>A0A2T3HP82</accession>
<dbReference type="PROSITE" id="PS51257">
    <property type="entry name" value="PROKAR_LIPOPROTEIN"/>
    <property type="match status" value="1"/>
</dbReference>
<dbReference type="Pfam" id="PF13884">
    <property type="entry name" value="Peptidase_S74"/>
    <property type="match status" value="1"/>
</dbReference>
<reference evidence="4 5" key="1">
    <citation type="submission" date="2018-03" db="EMBL/GenBank/DDBJ databases">
        <authorList>
            <person name="Keele B.F."/>
        </authorList>
    </citation>
    <scope>NUCLEOTIDE SEQUENCE [LARGE SCALE GENOMIC DNA]</scope>
    <source>
        <strain evidence="4 5">YL28-9</strain>
    </source>
</reference>
<evidence type="ECO:0000259" key="3">
    <source>
        <dbReference type="PROSITE" id="PS51688"/>
    </source>
</evidence>
<dbReference type="GO" id="GO:0016853">
    <property type="term" value="F:isomerase activity"/>
    <property type="evidence" value="ECO:0007669"/>
    <property type="project" value="UniProtKB-KW"/>
</dbReference>
<keyword evidence="5" id="KW-1185">Reference proteome</keyword>